<name>A0A0H5QTW4_9EUKA</name>
<reference evidence="1" key="1">
    <citation type="submission" date="2015-04" db="EMBL/GenBank/DDBJ databases">
        <title>The genome sequence of the plant pathogenic Rhizarian Plasmodiophora brassicae reveals insights in its biotrophic life cycle and the origin of chitin synthesis.</title>
        <authorList>
            <person name="Schwelm A."/>
            <person name="Fogelqvist J."/>
            <person name="Knaust A."/>
            <person name="Julke S."/>
            <person name="Lilja T."/>
            <person name="Dhandapani V."/>
            <person name="Bonilla-Rosso G."/>
            <person name="Karlsson M."/>
            <person name="Shevchenko A."/>
            <person name="Choi S.R."/>
            <person name="Kim H.G."/>
            <person name="Park J.Y."/>
            <person name="Lim Y.P."/>
            <person name="Ludwig-Muller J."/>
            <person name="Dixelius C."/>
        </authorList>
    </citation>
    <scope>NUCLEOTIDE SEQUENCE</scope>
    <source>
        <tissue evidence="1">Potato root galls</tissue>
    </source>
</reference>
<feature type="non-terminal residue" evidence="1">
    <location>
        <position position="118"/>
    </location>
</feature>
<evidence type="ECO:0000313" key="1">
    <source>
        <dbReference type="EMBL" id="CRZ05325.1"/>
    </source>
</evidence>
<dbReference type="AlphaFoldDB" id="A0A0H5QTW4"/>
<sequence>GSGQANVATAIASSTFSDTMSSSQEWAMLHEETKHLRFPVFDYLALESHWLKGDSLLAFDLSNIDRVDQFGDSSSMNKWHSSPGSKIDTSHINIDSQQLSQEGENPECRVDLNRIPID</sequence>
<protein>
    <submittedName>
        <fullName evidence="1">Uncharacterized protein</fullName>
    </submittedName>
</protein>
<accession>A0A0H5QTW4</accession>
<organism evidence="1">
    <name type="scientific">Spongospora subterranea</name>
    <dbReference type="NCBI Taxonomy" id="70186"/>
    <lineage>
        <taxon>Eukaryota</taxon>
        <taxon>Sar</taxon>
        <taxon>Rhizaria</taxon>
        <taxon>Endomyxa</taxon>
        <taxon>Phytomyxea</taxon>
        <taxon>Plasmodiophorida</taxon>
        <taxon>Plasmodiophoridae</taxon>
        <taxon>Spongospora</taxon>
    </lineage>
</organism>
<dbReference type="EMBL" id="HACM01004883">
    <property type="protein sequence ID" value="CRZ05325.1"/>
    <property type="molecule type" value="Transcribed_RNA"/>
</dbReference>
<proteinExistence type="predicted"/>
<feature type="non-terminal residue" evidence="1">
    <location>
        <position position="1"/>
    </location>
</feature>